<sequence>MLKQRNIIHIFILTTLICLFSFCKKLSAQENILFSSYNHNKLFINPAYSGSNPYMEIAMGYHKQWTGIEGAPKSAILSAHAPLNNSQVGLGAILYSNKIGILNETGFFANYAYKINLPKDRIFSFGFQAGLVNKEVRWSEITTYDPNFNGDDPSIPNMNVSSIAPNFGLGAYYFTPKFHIGFSAPRLLQNVYPHEKGLGKAINFEFNDIYFYLNSGVLININSEIQAAPSMLLFSSLNSTTNYSFNLNLSHINGISAGGSFRSEKYWSINMGYEFDSKIGISYSFENSLDKLKRGDHTSHEIFINYKISTKKSSYTSPRFF</sequence>
<dbReference type="RefSeq" id="WP_125029314.1">
    <property type="nucleotide sequence ID" value="NZ_JAPXVP010000002.1"/>
</dbReference>
<dbReference type="EMBL" id="QQWG01000002">
    <property type="protein sequence ID" value="RRG24002.1"/>
    <property type="molecule type" value="Genomic_DNA"/>
</dbReference>
<dbReference type="AlphaFoldDB" id="A0A425Y6U3"/>
<comment type="caution">
    <text evidence="1">The sequence shown here is derived from an EMBL/GenBank/DDBJ whole genome shotgun (WGS) entry which is preliminary data.</text>
</comment>
<protein>
    <submittedName>
        <fullName evidence="1">Type IX secretion system membrane protein PorP/SprF</fullName>
    </submittedName>
</protein>
<dbReference type="NCBIfam" id="TIGR03519">
    <property type="entry name" value="T9SS_PorP_fam"/>
    <property type="match status" value="1"/>
</dbReference>
<proteinExistence type="predicted"/>
<accession>A0A425Y6U3</accession>
<gene>
    <name evidence="1" type="ORF">DWB61_02490</name>
</gene>
<dbReference type="Proteomes" id="UP000285794">
    <property type="component" value="Unassembled WGS sequence"/>
</dbReference>
<name>A0A425Y6U3_9BACT</name>
<keyword evidence="2" id="KW-1185">Reference proteome</keyword>
<evidence type="ECO:0000313" key="2">
    <source>
        <dbReference type="Proteomes" id="UP000285794"/>
    </source>
</evidence>
<dbReference type="InterPro" id="IPR019861">
    <property type="entry name" value="PorP/SprF_Bacteroidetes"/>
</dbReference>
<evidence type="ECO:0000313" key="1">
    <source>
        <dbReference type="EMBL" id="RRG24002.1"/>
    </source>
</evidence>
<reference evidence="1 2" key="1">
    <citation type="submission" date="2018-07" db="EMBL/GenBank/DDBJ databases">
        <title>Draft genome sequence of Ancylomarina sp. M1P.</title>
        <authorList>
            <person name="Yadav S."/>
            <person name="Villanueva L."/>
            <person name="Damste J.S.S."/>
        </authorList>
    </citation>
    <scope>NUCLEOTIDE SEQUENCE [LARGE SCALE GENOMIC DNA]</scope>
    <source>
        <strain evidence="1 2">M1P</strain>
    </source>
</reference>
<dbReference type="OrthoDB" id="1114455at2"/>
<organism evidence="1 2">
    <name type="scientific">Ancylomarina euxinus</name>
    <dbReference type="NCBI Taxonomy" id="2283627"/>
    <lineage>
        <taxon>Bacteria</taxon>
        <taxon>Pseudomonadati</taxon>
        <taxon>Bacteroidota</taxon>
        <taxon>Bacteroidia</taxon>
        <taxon>Marinilabiliales</taxon>
        <taxon>Marinifilaceae</taxon>
        <taxon>Ancylomarina</taxon>
    </lineage>
</organism>
<dbReference type="Pfam" id="PF11751">
    <property type="entry name" value="PorP_SprF"/>
    <property type="match status" value="1"/>
</dbReference>